<dbReference type="CDD" id="cd00383">
    <property type="entry name" value="trans_reg_C"/>
    <property type="match status" value="1"/>
</dbReference>
<accession>A0A562J449</accession>
<comment type="caution">
    <text evidence="10">The sequence shown here is derived from an EMBL/GenBank/DDBJ whole genome shotgun (WGS) entry which is preliminary data.</text>
</comment>
<evidence type="ECO:0000256" key="2">
    <source>
        <dbReference type="ARBA" id="ARBA00023012"/>
    </source>
</evidence>
<dbReference type="AlphaFoldDB" id="A0A562J449"/>
<keyword evidence="11" id="KW-1185">Reference proteome</keyword>
<dbReference type="Proteomes" id="UP000315343">
    <property type="component" value="Unassembled WGS sequence"/>
</dbReference>
<evidence type="ECO:0000259" key="8">
    <source>
        <dbReference type="PROSITE" id="PS50110"/>
    </source>
</evidence>
<dbReference type="InterPro" id="IPR011006">
    <property type="entry name" value="CheY-like_superfamily"/>
</dbReference>
<feature type="modified residue" description="4-aspartylphosphate" evidence="6">
    <location>
        <position position="52"/>
    </location>
</feature>
<dbReference type="Pfam" id="PF00072">
    <property type="entry name" value="Response_reg"/>
    <property type="match status" value="1"/>
</dbReference>
<dbReference type="GO" id="GO:0000976">
    <property type="term" value="F:transcription cis-regulatory region binding"/>
    <property type="evidence" value="ECO:0007669"/>
    <property type="project" value="TreeGrafter"/>
</dbReference>
<evidence type="ECO:0000313" key="10">
    <source>
        <dbReference type="EMBL" id="TWH77991.1"/>
    </source>
</evidence>
<proteinExistence type="predicted"/>
<dbReference type="Gene3D" id="6.10.250.690">
    <property type="match status" value="1"/>
</dbReference>
<evidence type="ECO:0000313" key="11">
    <source>
        <dbReference type="Proteomes" id="UP000315343"/>
    </source>
</evidence>
<dbReference type="PANTHER" id="PTHR48111:SF40">
    <property type="entry name" value="PHOSPHATE REGULON TRANSCRIPTIONAL REGULATORY PROTEIN PHOB"/>
    <property type="match status" value="1"/>
</dbReference>
<dbReference type="Gene3D" id="1.10.10.10">
    <property type="entry name" value="Winged helix-like DNA-binding domain superfamily/Winged helix DNA-binding domain"/>
    <property type="match status" value="1"/>
</dbReference>
<evidence type="ECO:0000256" key="3">
    <source>
        <dbReference type="ARBA" id="ARBA00023015"/>
    </source>
</evidence>
<evidence type="ECO:0000256" key="5">
    <source>
        <dbReference type="ARBA" id="ARBA00023163"/>
    </source>
</evidence>
<keyword evidence="1 6" id="KW-0597">Phosphoprotein</keyword>
<evidence type="ECO:0000256" key="1">
    <source>
        <dbReference type="ARBA" id="ARBA00022553"/>
    </source>
</evidence>
<evidence type="ECO:0000256" key="6">
    <source>
        <dbReference type="PROSITE-ProRule" id="PRU00169"/>
    </source>
</evidence>
<dbReference type="SMART" id="SM00448">
    <property type="entry name" value="REC"/>
    <property type="match status" value="1"/>
</dbReference>
<dbReference type="CDD" id="cd17574">
    <property type="entry name" value="REC_OmpR"/>
    <property type="match status" value="1"/>
</dbReference>
<reference evidence="10 11" key="1">
    <citation type="submission" date="2019-07" db="EMBL/GenBank/DDBJ databases">
        <title>Genomic Encyclopedia of Type Strains, Phase I: the one thousand microbial genomes (KMG-I) project.</title>
        <authorList>
            <person name="Kyrpides N."/>
        </authorList>
    </citation>
    <scope>NUCLEOTIDE SEQUENCE [LARGE SCALE GENOMIC DNA]</scope>
    <source>
        <strain evidence="10 11">DSM 13558</strain>
    </source>
</reference>
<dbReference type="PROSITE" id="PS50110">
    <property type="entry name" value="RESPONSE_REGULATORY"/>
    <property type="match status" value="1"/>
</dbReference>
<gene>
    <name evidence="10" type="ORF">LY60_03182</name>
</gene>
<keyword evidence="4 7" id="KW-0238">DNA-binding</keyword>
<keyword evidence="3" id="KW-0805">Transcription regulation</keyword>
<feature type="DNA-binding region" description="OmpR/PhoB-type" evidence="7">
    <location>
        <begin position="127"/>
        <end position="226"/>
    </location>
</feature>
<dbReference type="EMBL" id="VLKH01000011">
    <property type="protein sequence ID" value="TWH77991.1"/>
    <property type="molecule type" value="Genomic_DNA"/>
</dbReference>
<dbReference type="InterPro" id="IPR001867">
    <property type="entry name" value="OmpR/PhoB-type_DNA-bd"/>
</dbReference>
<dbReference type="OrthoDB" id="1646152at2"/>
<dbReference type="SMART" id="SM00862">
    <property type="entry name" value="Trans_reg_C"/>
    <property type="match status" value="1"/>
</dbReference>
<dbReference type="GO" id="GO:0000156">
    <property type="term" value="F:phosphorelay response regulator activity"/>
    <property type="evidence" value="ECO:0007669"/>
    <property type="project" value="TreeGrafter"/>
</dbReference>
<name>A0A562J449_9FIRM</name>
<protein>
    <submittedName>
        <fullName evidence="10">DNA-binding response OmpR family regulator</fullName>
    </submittedName>
</protein>
<keyword evidence="2" id="KW-0902">Two-component regulatory system</keyword>
<dbReference type="PANTHER" id="PTHR48111">
    <property type="entry name" value="REGULATOR OF RPOS"/>
    <property type="match status" value="1"/>
</dbReference>
<dbReference type="GO" id="GO:0032993">
    <property type="term" value="C:protein-DNA complex"/>
    <property type="evidence" value="ECO:0007669"/>
    <property type="project" value="TreeGrafter"/>
</dbReference>
<dbReference type="InterPro" id="IPR039420">
    <property type="entry name" value="WalR-like"/>
</dbReference>
<dbReference type="InterPro" id="IPR001789">
    <property type="entry name" value="Sig_transdc_resp-reg_receiver"/>
</dbReference>
<evidence type="ECO:0000256" key="7">
    <source>
        <dbReference type="PROSITE-ProRule" id="PRU01091"/>
    </source>
</evidence>
<dbReference type="Gene3D" id="3.40.50.2300">
    <property type="match status" value="1"/>
</dbReference>
<keyword evidence="5" id="KW-0804">Transcription</keyword>
<evidence type="ECO:0000256" key="4">
    <source>
        <dbReference type="ARBA" id="ARBA00023125"/>
    </source>
</evidence>
<organism evidence="10 11">
    <name type="scientific">Sedimentibacter saalensis</name>
    <dbReference type="NCBI Taxonomy" id="130788"/>
    <lineage>
        <taxon>Bacteria</taxon>
        <taxon>Bacillati</taxon>
        <taxon>Bacillota</taxon>
        <taxon>Tissierellia</taxon>
        <taxon>Sedimentibacter</taxon>
    </lineage>
</organism>
<dbReference type="PROSITE" id="PS51755">
    <property type="entry name" value="OMPR_PHOB"/>
    <property type="match status" value="1"/>
</dbReference>
<evidence type="ECO:0000259" key="9">
    <source>
        <dbReference type="PROSITE" id="PS51755"/>
    </source>
</evidence>
<dbReference type="GO" id="GO:0005829">
    <property type="term" value="C:cytosol"/>
    <property type="evidence" value="ECO:0007669"/>
    <property type="project" value="TreeGrafter"/>
</dbReference>
<dbReference type="InterPro" id="IPR036388">
    <property type="entry name" value="WH-like_DNA-bd_sf"/>
</dbReference>
<sequence length="237" mass="27431">MTRVLLIEDDALVAKVIFYYLEQAETYQIVWAKTGGEAFANARDNFDVILLDILLPDVDGVDLCARLREWHDCPIIFISCLDSSDTIVRALEQGGDDFLVKPFDNKVLEARIQANLRRYNKNIQPTQNILECQGFTLDARRHVVVKAEGEKKLSGTEFKILSFLMQNKGKYFTPKEIYLKIWGEKSYGDTRTVIVHIHNIREKIEDDPENPRFLKMEWGKGYYFDMSGKQIKLSQTN</sequence>
<dbReference type="GO" id="GO:0006355">
    <property type="term" value="P:regulation of DNA-templated transcription"/>
    <property type="evidence" value="ECO:0007669"/>
    <property type="project" value="InterPro"/>
</dbReference>
<dbReference type="SUPFAM" id="SSF52172">
    <property type="entry name" value="CheY-like"/>
    <property type="match status" value="1"/>
</dbReference>
<feature type="domain" description="Response regulatory" evidence="8">
    <location>
        <begin position="3"/>
        <end position="116"/>
    </location>
</feature>
<feature type="domain" description="OmpR/PhoB-type" evidence="9">
    <location>
        <begin position="127"/>
        <end position="226"/>
    </location>
</feature>
<dbReference type="Pfam" id="PF00486">
    <property type="entry name" value="Trans_reg_C"/>
    <property type="match status" value="1"/>
</dbReference>
<dbReference type="RefSeq" id="WP_145085939.1">
    <property type="nucleotide sequence ID" value="NZ_DAMBUX010000014.1"/>
</dbReference>